<dbReference type="RefSeq" id="WP_127083954.1">
    <property type="nucleotide sequence ID" value="NZ_RSCL01000015.1"/>
</dbReference>
<dbReference type="EMBL" id="RSCL01000015">
    <property type="protein sequence ID" value="RUT02769.1"/>
    <property type="molecule type" value="Genomic_DNA"/>
</dbReference>
<keyword evidence="3" id="KW-1185">Reference proteome</keyword>
<proteinExistence type="predicted"/>
<organism evidence="2 3">
    <name type="scientific">Dulcicalothrix desertica PCC 7102</name>
    <dbReference type="NCBI Taxonomy" id="232991"/>
    <lineage>
        <taxon>Bacteria</taxon>
        <taxon>Bacillati</taxon>
        <taxon>Cyanobacteriota</taxon>
        <taxon>Cyanophyceae</taxon>
        <taxon>Nostocales</taxon>
        <taxon>Calotrichaceae</taxon>
        <taxon>Dulcicalothrix</taxon>
    </lineage>
</organism>
<protein>
    <submittedName>
        <fullName evidence="2">Uncharacterized protein</fullName>
    </submittedName>
</protein>
<accession>A0A433V9Q1</accession>
<evidence type="ECO:0000256" key="1">
    <source>
        <dbReference type="SAM" id="SignalP"/>
    </source>
</evidence>
<gene>
    <name evidence="2" type="ORF">DSM106972_056890</name>
</gene>
<sequence>MPTKKKISKVVLFKRIRALAILATVSVFGFNSCNSGVPEAKLVLRNDSEKTINFMKIQVAGKDFEQRDILPGTERMWQFKPNREDSFLVNGRFSADVPIQTASVGRTNNTDTREHHLTVKENGRVSYSSPK</sequence>
<keyword evidence="1" id="KW-0732">Signal</keyword>
<comment type="caution">
    <text evidence="2">The sequence shown here is derived from an EMBL/GenBank/DDBJ whole genome shotgun (WGS) entry which is preliminary data.</text>
</comment>
<feature type="signal peptide" evidence="1">
    <location>
        <begin position="1"/>
        <end position="29"/>
    </location>
</feature>
<dbReference type="AlphaFoldDB" id="A0A433V9Q1"/>
<dbReference type="Proteomes" id="UP000271624">
    <property type="component" value="Unassembled WGS sequence"/>
</dbReference>
<reference evidence="2" key="2">
    <citation type="journal article" date="2019" name="Genome Biol. Evol.">
        <title>Day and night: Metabolic profiles and evolutionary relationships of six axenic non-marine cyanobacteria.</title>
        <authorList>
            <person name="Will S.E."/>
            <person name="Henke P."/>
            <person name="Boedeker C."/>
            <person name="Huang S."/>
            <person name="Brinkmann H."/>
            <person name="Rohde M."/>
            <person name="Jarek M."/>
            <person name="Friedl T."/>
            <person name="Seufert S."/>
            <person name="Schumacher M."/>
            <person name="Overmann J."/>
            <person name="Neumann-Schaal M."/>
            <person name="Petersen J."/>
        </authorList>
    </citation>
    <scope>NUCLEOTIDE SEQUENCE [LARGE SCALE GENOMIC DNA]</scope>
    <source>
        <strain evidence="2">PCC 7102</strain>
    </source>
</reference>
<reference evidence="2" key="1">
    <citation type="submission" date="2018-12" db="EMBL/GenBank/DDBJ databases">
        <authorList>
            <person name="Will S."/>
            <person name="Neumann-Schaal M."/>
            <person name="Henke P."/>
        </authorList>
    </citation>
    <scope>NUCLEOTIDE SEQUENCE</scope>
    <source>
        <strain evidence="2">PCC 7102</strain>
    </source>
</reference>
<evidence type="ECO:0000313" key="3">
    <source>
        <dbReference type="Proteomes" id="UP000271624"/>
    </source>
</evidence>
<dbReference type="OrthoDB" id="512459at2"/>
<name>A0A433V9Q1_9CYAN</name>
<evidence type="ECO:0000313" key="2">
    <source>
        <dbReference type="EMBL" id="RUT02769.1"/>
    </source>
</evidence>
<feature type="chain" id="PRO_5030092512" evidence="1">
    <location>
        <begin position="30"/>
        <end position="131"/>
    </location>
</feature>